<dbReference type="InterPro" id="IPR050766">
    <property type="entry name" value="Bact_Lucif_Oxidored"/>
</dbReference>
<dbReference type="EMBL" id="JABEQM010000013">
    <property type="protein sequence ID" value="MBB2202808.1"/>
    <property type="molecule type" value="Genomic_DNA"/>
</dbReference>
<dbReference type="PANTHER" id="PTHR30137">
    <property type="entry name" value="LUCIFERASE-LIKE MONOOXYGENASE"/>
    <property type="match status" value="1"/>
</dbReference>
<comment type="caution">
    <text evidence="4">The sequence shown here is derived from an EMBL/GenBank/DDBJ whole genome shotgun (WGS) entry which is preliminary data.</text>
</comment>
<dbReference type="RefSeq" id="WP_182960524.1">
    <property type="nucleotide sequence ID" value="NZ_JABEQM010000013.1"/>
</dbReference>
<dbReference type="InterPro" id="IPR011251">
    <property type="entry name" value="Luciferase-like_dom"/>
</dbReference>
<accession>A0A7W4PMB7</accession>
<keyword evidence="2" id="KW-0503">Monooxygenase</keyword>
<keyword evidence="5" id="KW-1185">Reference proteome</keyword>
<name>A0A7W4PMB7_9PROT</name>
<feature type="domain" description="Luciferase-like" evidence="3">
    <location>
        <begin position="3"/>
        <end position="302"/>
    </location>
</feature>
<dbReference type="Gene3D" id="3.20.20.30">
    <property type="entry name" value="Luciferase-like domain"/>
    <property type="match status" value="1"/>
</dbReference>
<evidence type="ECO:0000259" key="3">
    <source>
        <dbReference type="Pfam" id="PF00296"/>
    </source>
</evidence>
<reference evidence="4 5" key="1">
    <citation type="submission" date="2020-04" db="EMBL/GenBank/DDBJ databases">
        <title>Description of novel Gluconacetobacter.</title>
        <authorList>
            <person name="Sombolestani A."/>
        </authorList>
    </citation>
    <scope>NUCLEOTIDE SEQUENCE [LARGE SCALE GENOMIC DNA]</scope>
    <source>
        <strain evidence="4 5">LMG 27802</strain>
    </source>
</reference>
<dbReference type="GO" id="GO:0004497">
    <property type="term" value="F:monooxygenase activity"/>
    <property type="evidence" value="ECO:0007669"/>
    <property type="project" value="UniProtKB-KW"/>
</dbReference>
<evidence type="ECO:0000256" key="2">
    <source>
        <dbReference type="ARBA" id="ARBA00023033"/>
    </source>
</evidence>
<protein>
    <submittedName>
        <fullName evidence="4">LLM class flavin-dependent oxidoreductase</fullName>
    </submittedName>
</protein>
<evidence type="ECO:0000313" key="4">
    <source>
        <dbReference type="EMBL" id="MBB2202808.1"/>
    </source>
</evidence>
<dbReference type="GO" id="GO:0016705">
    <property type="term" value="F:oxidoreductase activity, acting on paired donors, with incorporation or reduction of molecular oxygen"/>
    <property type="evidence" value="ECO:0007669"/>
    <property type="project" value="InterPro"/>
</dbReference>
<evidence type="ECO:0000256" key="1">
    <source>
        <dbReference type="ARBA" id="ARBA00023002"/>
    </source>
</evidence>
<keyword evidence="1" id="KW-0560">Oxidoreductase</keyword>
<dbReference type="SUPFAM" id="SSF51679">
    <property type="entry name" value="Bacterial luciferase-like"/>
    <property type="match status" value="1"/>
</dbReference>
<dbReference type="Pfam" id="PF00296">
    <property type="entry name" value="Bac_luciferase"/>
    <property type="match status" value="1"/>
</dbReference>
<dbReference type="PANTHER" id="PTHR30137:SF8">
    <property type="entry name" value="BLR5498 PROTEIN"/>
    <property type="match status" value="1"/>
</dbReference>
<dbReference type="AlphaFoldDB" id="A0A7W4PMB7"/>
<proteinExistence type="predicted"/>
<dbReference type="InterPro" id="IPR036661">
    <property type="entry name" value="Luciferase-like_sf"/>
</dbReference>
<sequence length="351" mass="38656">MHLGLFSLMCYRDNPGGVPGIIDDTRVMVATAELAGFEIAWFAEHHFTNYSVSMSPLMMAAHMASCTSRIKLGTGVIILPLYNPMRVAQEIALLDNMSDGRAVIGLGTGYQAYEFEGLGADVAHKADVFMEYWKIIEGALAEGHVRFRGKWASVPETIFAVRTKSGTMPPLYCTSPHPEILAALARWNATPFITAGWRGSEALIGIAGNVRKAWTSAGLDPASMPVAVQQYIHVTDSTTEALEAAERARYVGRMVHSLRFSNFKLDGVFVDADPLPDEPPLETFRDNLLIGAPALVAEKMIAEIRALRPRHYNCFFQFGDMPLARARKSLERFAEEVIPLVERELGPLADI</sequence>
<dbReference type="GO" id="GO:0005829">
    <property type="term" value="C:cytosol"/>
    <property type="evidence" value="ECO:0007669"/>
    <property type="project" value="TreeGrafter"/>
</dbReference>
<evidence type="ECO:0000313" key="5">
    <source>
        <dbReference type="Proteomes" id="UP000578030"/>
    </source>
</evidence>
<organism evidence="4 5">
    <name type="scientific">Gluconacetobacter tumulisoli</name>
    <dbReference type="NCBI Taxonomy" id="1286189"/>
    <lineage>
        <taxon>Bacteria</taxon>
        <taxon>Pseudomonadati</taxon>
        <taxon>Pseudomonadota</taxon>
        <taxon>Alphaproteobacteria</taxon>
        <taxon>Acetobacterales</taxon>
        <taxon>Acetobacteraceae</taxon>
        <taxon>Gluconacetobacter</taxon>
    </lineage>
</organism>
<gene>
    <name evidence="4" type="ORF">HLH28_14725</name>
</gene>
<dbReference type="Proteomes" id="UP000578030">
    <property type="component" value="Unassembled WGS sequence"/>
</dbReference>